<comment type="pathway">
    <text evidence="1 8">Cofactor biosynthesis; (R)-pantothenate biosynthesis; (R)-pantothenate from (R)-pantoate and beta-alanine: step 1/1.</text>
</comment>
<dbReference type="HAMAP" id="MF_00158">
    <property type="entry name" value="PanC"/>
    <property type="match status" value="1"/>
</dbReference>
<comment type="subunit">
    <text evidence="8">Homodimer.</text>
</comment>
<proteinExistence type="inferred from homology"/>
<dbReference type="SUPFAM" id="SSF52374">
    <property type="entry name" value="Nucleotidylyl transferase"/>
    <property type="match status" value="1"/>
</dbReference>
<accession>A0ABW1IM35</accession>
<dbReference type="InterPro" id="IPR003721">
    <property type="entry name" value="Pantoate_ligase"/>
</dbReference>
<keyword evidence="3 8" id="KW-0436">Ligase</keyword>
<dbReference type="RefSeq" id="WP_379893402.1">
    <property type="nucleotide sequence ID" value="NZ_CBCSCT010000004.1"/>
</dbReference>
<evidence type="ECO:0000313" key="9">
    <source>
        <dbReference type="EMBL" id="MFC5986079.1"/>
    </source>
</evidence>
<comment type="caution">
    <text evidence="9">The sequence shown here is derived from an EMBL/GenBank/DDBJ whole genome shotgun (WGS) entry which is preliminary data.</text>
</comment>
<keyword evidence="10" id="KW-1185">Reference proteome</keyword>
<reference evidence="10" key="1">
    <citation type="journal article" date="2019" name="Int. J. Syst. Evol. Microbiol.">
        <title>The Global Catalogue of Microorganisms (GCM) 10K type strain sequencing project: providing services to taxonomists for standard genome sequencing and annotation.</title>
        <authorList>
            <consortium name="The Broad Institute Genomics Platform"/>
            <consortium name="The Broad Institute Genome Sequencing Center for Infectious Disease"/>
            <person name="Wu L."/>
            <person name="Ma J."/>
        </authorList>
    </citation>
    <scope>NUCLEOTIDE SEQUENCE [LARGE SCALE GENOMIC DNA]</scope>
    <source>
        <strain evidence="10">CCM 8749</strain>
    </source>
</reference>
<feature type="binding site" evidence="8">
    <location>
        <position position="153"/>
    </location>
    <ligand>
        <name>(R)-pantoate</name>
        <dbReference type="ChEBI" id="CHEBI:15980"/>
    </ligand>
</feature>
<dbReference type="EC" id="6.3.2.1" evidence="8"/>
<evidence type="ECO:0000256" key="5">
    <source>
        <dbReference type="ARBA" id="ARBA00022741"/>
    </source>
</evidence>
<keyword evidence="5 8" id="KW-0547">Nucleotide-binding</keyword>
<dbReference type="InterPro" id="IPR042176">
    <property type="entry name" value="Pantoate_ligase_C"/>
</dbReference>
<dbReference type="NCBIfam" id="TIGR00018">
    <property type="entry name" value="panC"/>
    <property type="match status" value="1"/>
</dbReference>
<evidence type="ECO:0000256" key="3">
    <source>
        <dbReference type="ARBA" id="ARBA00022598"/>
    </source>
</evidence>
<dbReference type="PANTHER" id="PTHR21299:SF1">
    <property type="entry name" value="PANTOATE--BETA-ALANINE LIGASE"/>
    <property type="match status" value="1"/>
</dbReference>
<keyword evidence="4 8" id="KW-0566">Pantothenate biosynthesis</keyword>
<dbReference type="EMBL" id="JBHSQV010000035">
    <property type="protein sequence ID" value="MFC5986079.1"/>
    <property type="molecule type" value="Genomic_DNA"/>
</dbReference>
<feature type="binding site" evidence="8">
    <location>
        <begin position="147"/>
        <end position="150"/>
    </location>
    <ligand>
        <name>ATP</name>
        <dbReference type="ChEBI" id="CHEBI:30616"/>
    </ligand>
</feature>
<dbReference type="Proteomes" id="UP001596250">
    <property type="component" value="Unassembled WGS sequence"/>
</dbReference>
<dbReference type="PANTHER" id="PTHR21299">
    <property type="entry name" value="CYTIDYLATE KINASE/PANTOATE-BETA-ALANINE LIGASE"/>
    <property type="match status" value="1"/>
</dbReference>
<dbReference type="NCBIfam" id="TIGR00125">
    <property type="entry name" value="cyt_tran_rel"/>
    <property type="match status" value="1"/>
</dbReference>
<dbReference type="Pfam" id="PF02569">
    <property type="entry name" value="Pantoate_ligase"/>
    <property type="match status" value="1"/>
</dbReference>
<comment type="similarity">
    <text evidence="2 8">Belongs to the pantothenate synthetase family.</text>
</comment>
<evidence type="ECO:0000256" key="1">
    <source>
        <dbReference type="ARBA" id="ARBA00004990"/>
    </source>
</evidence>
<feature type="binding site" evidence="8">
    <location>
        <begin position="184"/>
        <end position="187"/>
    </location>
    <ligand>
        <name>ATP</name>
        <dbReference type="ChEBI" id="CHEBI:30616"/>
    </ligand>
</feature>
<evidence type="ECO:0000256" key="2">
    <source>
        <dbReference type="ARBA" id="ARBA00009256"/>
    </source>
</evidence>
<feature type="binding site" evidence="8">
    <location>
        <position position="176"/>
    </location>
    <ligand>
        <name>ATP</name>
        <dbReference type="ChEBI" id="CHEBI:30616"/>
    </ligand>
</feature>
<dbReference type="CDD" id="cd00560">
    <property type="entry name" value="PanC"/>
    <property type="match status" value="1"/>
</dbReference>
<dbReference type="GO" id="GO:0004592">
    <property type="term" value="F:pantoate-beta-alanine ligase activity"/>
    <property type="evidence" value="ECO:0007669"/>
    <property type="project" value="UniProtKB-EC"/>
</dbReference>
<comment type="function">
    <text evidence="8">Catalyzes the condensation of pantoate with beta-alanine in an ATP-dependent reaction via a pantoyl-adenylate intermediate.</text>
</comment>
<comment type="subcellular location">
    <subcellularLocation>
        <location evidence="8">Cytoplasm</location>
    </subcellularLocation>
</comment>
<comment type="catalytic activity">
    <reaction evidence="7 8">
        <text>(R)-pantoate + beta-alanine + ATP = (R)-pantothenate + AMP + diphosphate + H(+)</text>
        <dbReference type="Rhea" id="RHEA:10912"/>
        <dbReference type="ChEBI" id="CHEBI:15378"/>
        <dbReference type="ChEBI" id="CHEBI:15980"/>
        <dbReference type="ChEBI" id="CHEBI:29032"/>
        <dbReference type="ChEBI" id="CHEBI:30616"/>
        <dbReference type="ChEBI" id="CHEBI:33019"/>
        <dbReference type="ChEBI" id="CHEBI:57966"/>
        <dbReference type="ChEBI" id="CHEBI:456215"/>
        <dbReference type="EC" id="6.3.2.1"/>
    </reaction>
</comment>
<dbReference type="InterPro" id="IPR004821">
    <property type="entry name" value="Cyt_trans-like"/>
</dbReference>
<dbReference type="Gene3D" id="3.40.50.620">
    <property type="entry name" value="HUPs"/>
    <property type="match status" value="1"/>
</dbReference>
<feature type="binding site" evidence="8">
    <location>
        <begin position="30"/>
        <end position="37"/>
    </location>
    <ligand>
        <name>ATP</name>
        <dbReference type="ChEBI" id="CHEBI:30616"/>
    </ligand>
</feature>
<dbReference type="Gene3D" id="3.30.1300.10">
    <property type="entry name" value="Pantoate-beta-alanine ligase, C-terminal domain"/>
    <property type="match status" value="1"/>
</dbReference>
<keyword evidence="6 8" id="KW-0067">ATP-binding</keyword>
<comment type="miscellaneous">
    <text evidence="8">The reaction proceeds by a bi uni uni bi ping pong mechanism.</text>
</comment>
<sequence length="289" mass="32762">MEVIRTIHEMRKAVKLWKEQGKTIGFVPTMGYLHEGHQSLMQAAKKQTDIRVLSIFVNPIQFGPNEDYETYPRDEERDLSIARNEQVDCVFMPSVKEMYPQPIRTKVQVAEVTDKLCGASRPGHFDGVSTVVSKLFHIIQPNKAFFGLKDAQQVAVIEQMAGDLNMDIDIVPCPIVREADGLALSSRNKYLNAEERKQAVVLSQSLSALNDWLQERTLTLEQIRNRLTEQISKAPLAHIDYVEILKYPELEPPEEGQMLAQMTGKYIAALAVKFGATRLIDNHIFTLQP</sequence>
<protein>
    <recommendedName>
        <fullName evidence="8">Pantothenate synthetase</fullName>
        <shortName evidence="8">PS</shortName>
        <ecNumber evidence="8">6.3.2.1</ecNumber>
    </recommendedName>
    <alternativeName>
        <fullName evidence="8">Pantoate--beta-alanine ligase</fullName>
    </alternativeName>
    <alternativeName>
        <fullName evidence="8">Pantoate-activating enzyme</fullName>
    </alternativeName>
</protein>
<feature type="binding site" evidence="8">
    <location>
        <position position="61"/>
    </location>
    <ligand>
        <name>(R)-pantoate</name>
        <dbReference type="ChEBI" id="CHEBI:15980"/>
    </ligand>
</feature>
<evidence type="ECO:0000256" key="4">
    <source>
        <dbReference type="ARBA" id="ARBA00022655"/>
    </source>
</evidence>
<dbReference type="InterPro" id="IPR014729">
    <property type="entry name" value="Rossmann-like_a/b/a_fold"/>
</dbReference>
<evidence type="ECO:0000256" key="6">
    <source>
        <dbReference type="ARBA" id="ARBA00022840"/>
    </source>
</evidence>
<keyword evidence="8" id="KW-0963">Cytoplasm</keyword>
<gene>
    <name evidence="8 9" type="primary">panC</name>
    <name evidence="9" type="ORF">ACFPXP_06495</name>
</gene>
<evidence type="ECO:0000313" key="10">
    <source>
        <dbReference type="Proteomes" id="UP001596250"/>
    </source>
</evidence>
<feature type="binding site" evidence="8">
    <location>
        <position position="61"/>
    </location>
    <ligand>
        <name>beta-alanine</name>
        <dbReference type="ChEBI" id="CHEBI:57966"/>
    </ligand>
</feature>
<organism evidence="9 10">
    <name type="scientific">Marinicrinis lubricantis</name>
    <dbReference type="NCBI Taxonomy" id="2086470"/>
    <lineage>
        <taxon>Bacteria</taxon>
        <taxon>Bacillati</taxon>
        <taxon>Bacillota</taxon>
        <taxon>Bacilli</taxon>
        <taxon>Bacillales</taxon>
        <taxon>Paenibacillaceae</taxon>
    </lineage>
</organism>
<feature type="active site" description="Proton donor" evidence="8">
    <location>
        <position position="37"/>
    </location>
</feature>
<evidence type="ECO:0000256" key="7">
    <source>
        <dbReference type="ARBA" id="ARBA00048258"/>
    </source>
</evidence>
<evidence type="ECO:0000256" key="8">
    <source>
        <dbReference type="HAMAP-Rule" id="MF_00158"/>
    </source>
</evidence>
<name>A0ABW1IM35_9BACL</name>